<evidence type="ECO:0000256" key="1">
    <source>
        <dbReference type="SAM" id="SignalP"/>
    </source>
</evidence>
<dbReference type="EMBL" id="LT837803">
    <property type="protein sequence ID" value="SMB31302.1"/>
    <property type="molecule type" value="Genomic_DNA"/>
</dbReference>
<keyword evidence="3" id="KW-1185">Reference proteome</keyword>
<feature type="chain" id="PRO_5030816114" description="Spondin domain-containing protein" evidence="1">
    <location>
        <begin position="21"/>
        <end position="224"/>
    </location>
</feature>
<accession>A0A7Z7HSW1</accession>
<evidence type="ECO:0000313" key="3">
    <source>
        <dbReference type="Proteomes" id="UP000242886"/>
    </source>
</evidence>
<sequence>MIHKFAVLAVVSTLCSPVLAGGNALPLKEVNALRQQGYSVRTITPIFGQLVTFSFPKGFVPAFEDTKGGQYIQELVLEGENVKKWSQMVTITGAKGLASNPNVTPARFADNMAGGFKRVCPDSYTATGLGEIKFGSHDGFVAVVSCGVASPVGESYSESMLLIVIKGESDYYTIQWAERGKASKTPIKFDNAKWSGRFKKLTPIKLCPIVPGEPAPYPSCTNRT</sequence>
<organism evidence="2 3">
    <name type="scientific">Sterolibacterium denitrificans</name>
    <dbReference type="NCBI Taxonomy" id="157592"/>
    <lineage>
        <taxon>Bacteria</taxon>
        <taxon>Pseudomonadati</taxon>
        <taxon>Pseudomonadota</taxon>
        <taxon>Betaproteobacteria</taxon>
        <taxon>Nitrosomonadales</taxon>
        <taxon>Sterolibacteriaceae</taxon>
        <taxon>Sterolibacterium</taxon>
    </lineage>
</organism>
<dbReference type="AlphaFoldDB" id="A0A7Z7HSW1"/>
<proteinExistence type="predicted"/>
<protein>
    <recommendedName>
        <fullName evidence="4">Spondin domain-containing protein</fullName>
    </recommendedName>
</protein>
<keyword evidence="1" id="KW-0732">Signal</keyword>
<evidence type="ECO:0000313" key="2">
    <source>
        <dbReference type="EMBL" id="SMB31302.1"/>
    </source>
</evidence>
<evidence type="ECO:0008006" key="4">
    <source>
        <dbReference type="Google" id="ProtNLM"/>
    </source>
</evidence>
<gene>
    <name evidence="2" type="ORF">SDENCHOL_21128</name>
</gene>
<dbReference type="Proteomes" id="UP000242886">
    <property type="component" value="Chromosome SDENCHOL"/>
</dbReference>
<feature type="signal peptide" evidence="1">
    <location>
        <begin position="1"/>
        <end position="20"/>
    </location>
</feature>
<reference evidence="2" key="1">
    <citation type="submission" date="2017-03" db="EMBL/GenBank/DDBJ databases">
        <authorList>
            <consortium name="AG Boll"/>
        </authorList>
    </citation>
    <scope>NUCLEOTIDE SEQUENCE [LARGE SCALE GENOMIC DNA]</scope>
    <source>
        <strain evidence="2">Chol</strain>
    </source>
</reference>
<name>A0A7Z7HSW1_9PROT</name>
<dbReference type="RefSeq" id="WP_067170282.1">
    <property type="nucleotide sequence ID" value="NZ_LFZK01000001.1"/>
</dbReference>